<organism evidence="2 3">
    <name type="scientific">Caerostris darwini</name>
    <dbReference type="NCBI Taxonomy" id="1538125"/>
    <lineage>
        <taxon>Eukaryota</taxon>
        <taxon>Metazoa</taxon>
        <taxon>Ecdysozoa</taxon>
        <taxon>Arthropoda</taxon>
        <taxon>Chelicerata</taxon>
        <taxon>Arachnida</taxon>
        <taxon>Araneae</taxon>
        <taxon>Araneomorphae</taxon>
        <taxon>Entelegynae</taxon>
        <taxon>Araneoidea</taxon>
        <taxon>Araneidae</taxon>
        <taxon>Caerostris</taxon>
    </lineage>
</organism>
<evidence type="ECO:0000313" key="2">
    <source>
        <dbReference type="EMBL" id="GIY89205.1"/>
    </source>
</evidence>
<sequence length="109" mass="12401">MLAGWLLHLAIFECLVNLYLPLLGCREGCITSPLYRPIISRLQAPCTSCYVCVYANQKRQRTSITSVRRFLWRVVEKGGSAARTKGRRHSTPCLLIKECIYLLGVWVSL</sequence>
<dbReference type="Proteomes" id="UP001054837">
    <property type="component" value="Unassembled WGS sequence"/>
</dbReference>
<dbReference type="EMBL" id="BPLQ01015594">
    <property type="protein sequence ID" value="GIY89205.1"/>
    <property type="molecule type" value="Genomic_DNA"/>
</dbReference>
<evidence type="ECO:0000313" key="3">
    <source>
        <dbReference type="Proteomes" id="UP001054837"/>
    </source>
</evidence>
<gene>
    <name evidence="2" type="ORF">CDAR_58971</name>
</gene>
<protein>
    <recommendedName>
        <fullName evidence="4">Secreted protein</fullName>
    </recommendedName>
</protein>
<accession>A0AAV4X5E1</accession>
<reference evidence="2 3" key="1">
    <citation type="submission" date="2021-06" db="EMBL/GenBank/DDBJ databases">
        <title>Caerostris darwini draft genome.</title>
        <authorList>
            <person name="Kono N."/>
            <person name="Arakawa K."/>
        </authorList>
    </citation>
    <scope>NUCLEOTIDE SEQUENCE [LARGE SCALE GENOMIC DNA]</scope>
</reference>
<evidence type="ECO:0008006" key="4">
    <source>
        <dbReference type="Google" id="ProtNLM"/>
    </source>
</evidence>
<name>A0AAV4X5E1_9ARAC</name>
<feature type="chain" id="PRO_5043977543" description="Secreted protein" evidence="1">
    <location>
        <begin position="19"/>
        <end position="109"/>
    </location>
</feature>
<keyword evidence="3" id="KW-1185">Reference proteome</keyword>
<feature type="signal peptide" evidence="1">
    <location>
        <begin position="1"/>
        <end position="18"/>
    </location>
</feature>
<proteinExistence type="predicted"/>
<dbReference type="AlphaFoldDB" id="A0AAV4X5E1"/>
<evidence type="ECO:0000256" key="1">
    <source>
        <dbReference type="SAM" id="SignalP"/>
    </source>
</evidence>
<comment type="caution">
    <text evidence="2">The sequence shown here is derived from an EMBL/GenBank/DDBJ whole genome shotgun (WGS) entry which is preliminary data.</text>
</comment>
<keyword evidence="1" id="KW-0732">Signal</keyword>